<reference evidence="1 2" key="1">
    <citation type="submission" date="2016-01" db="EMBL/GenBank/DDBJ databases">
        <authorList>
            <person name="Oliw E.H."/>
        </authorList>
    </citation>
    <scope>NUCLEOTIDE SEQUENCE [LARGE SCALE GENOMIC DNA]</scope>
    <source>
        <strain evidence="1">LMG 27134</strain>
    </source>
</reference>
<name>A0A158JGX5_9BURK</name>
<evidence type="ECO:0000313" key="1">
    <source>
        <dbReference type="EMBL" id="SAL68117.1"/>
    </source>
</evidence>
<dbReference type="Proteomes" id="UP000054683">
    <property type="component" value="Unassembled WGS sequence"/>
</dbReference>
<dbReference type="EMBL" id="FCOK02000089">
    <property type="protein sequence ID" value="SAL68117.1"/>
    <property type="molecule type" value="Genomic_DNA"/>
</dbReference>
<protein>
    <submittedName>
        <fullName evidence="1">Uncharacterized protein</fullName>
    </submittedName>
</protein>
<evidence type="ECO:0000313" key="2">
    <source>
        <dbReference type="Proteomes" id="UP000054683"/>
    </source>
</evidence>
<accession>A0A158JGX5</accession>
<dbReference type="AlphaFoldDB" id="A0A158JGX5"/>
<organism evidence="1 2">
    <name type="scientific">Caballeronia udeis</name>
    <dbReference type="NCBI Taxonomy" id="1232866"/>
    <lineage>
        <taxon>Bacteria</taxon>
        <taxon>Pseudomonadati</taxon>
        <taxon>Pseudomonadota</taxon>
        <taxon>Betaproteobacteria</taxon>
        <taxon>Burkholderiales</taxon>
        <taxon>Burkholderiaceae</taxon>
        <taxon>Caballeronia</taxon>
    </lineage>
</organism>
<sequence>MLPRRGACGGLFMTRNTRRKTLDESGSIDIPAMKVLTGTARPGERSFWMSKKRARRLDVPVQGHASSWRLCV</sequence>
<proteinExistence type="predicted"/>
<gene>
    <name evidence="1" type="ORF">AWB69_07951</name>
</gene>